<reference evidence="1 2" key="1">
    <citation type="submission" date="2022-04" db="EMBL/GenBank/DDBJ databases">
        <title>Hymenobacter sp. isolated from the air.</title>
        <authorList>
            <person name="Won M."/>
            <person name="Lee C.-M."/>
            <person name="Woen H.-Y."/>
            <person name="Kwon S.-W."/>
        </authorList>
    </citation>
    <scope>NUCLEOTIDE SEQUENCE [LARGE SCALE GENOMIC DNA]</scope>
    <source>
        <strain evidence="2">5413 J-13</strain>
    </source>
</reference>
<evidence type="ECO:0000313" key="1">
    <source>
        <dbReference type="EMBL" id="UOR06079.1"/>
    </source>
</evidence>
<dbReference type="EMBL" id="CP095053">
    <property type="protein sequence ID" value="UOR06079.1"/>
    <property type="molecule type" value="Genomic_DNA"/>
</dbReference>
<evidence type="ECO:0000313" key="2">
    <source>
        <dbReference type="Proteomes" id="UP000829925"/>
    </source>
</evidence>
<protein>
    <submittedName>
        <fullName evidence="1">Uncharacterized protein</fullName>
    </submittedName>
</protein>
<name>A0A8T9T258_9BACT</name>
<dbReference type="KEGG" id="haei:MUN82_03040"/>
<dbReference type="RefSeq" id="WP_245094886.1">
    <property type="nucleotide sequence ID" value="NZ_CP095053.1"/>
</dbReference>
<dbReference type="AlphaFoldDB" id="A0A8T9T258"/>
<organism evidence="1 2">
    <name type="scientific">Hymenobacter aerilatus</name>
    <dbReference type="NCBI Taxonomy" id="2932251"/>
    <lineage>
        <taxon>Bacteria</taxon>
        <taxon>Pseudomonadati</taxon>
        <taxon>Bacteroidota</taxon>
        <taxon>Cytophagia</taxon>
        <taxon>Cytophagales</taxon>
        <taxon>Hymenobacteraceae</taxon>
        <taxon>Hymenobacter</taxon>
    </lineage>
</organism>
<dbReference type="Proteomes" id="UP000829925">
    <property type="component" value="Chromosome"/>
</dbReference>
<sequence>MQFTAFKLLPLPQQTAYLLQHGRFLAMQQQDSFELQLFACHDFYAEMWRVQGEERVLFIHIFQNQDCLFHYLEKIILPSI</sequence>
<accession>A0A8T9T258</accession>
<proteinExistence type="predicted"/>
<keyword evidence="2" id="KW-1185">Reference proteome</keyword>
<gene>
    <name evidence="1" type="ORF">MUN82_03040</name>
</gene>